<gene>
    <name evidence="9" type="ORF">ACFFTL_40380</name>
</gene>
<dbReference type="Proteomes" id="UP001589710">
    <property type="component" value="Unassembled WGS sequence"/>
</dbReference>
<keyword evidence="4 7" id="KW-0812">Transmembrane</keyword>
<keyword evidence="6 7" id="KW-0472">Membrane</keyword>
<evidence type="ECO:0000256" key="1">
    <source>
        <dbReference type="ARBA" id="ARBA00004651"/>
    </source>
</evidence>
<feature type="transmembrane region" description="Helical" evidence="7">
    <location>
        <begin position="12"/>
        <end position="32"/>
    </location>
</feature>
<dbReference type="CDD" id="cd06261">
    <property type="entry name" value="TM_PBP2"/>
    <property type="match status" value="1"/>
</dbReference>
<reference evidence="9 10" key="1">
    <citation type="submission" date="2024-09" db="EMBL/GenBank/DDBJ databases">
        <authorList>
            <person name="Sun Q."/>
            <person name="Mori K."/>
        </authorList>
    </citation>
    <scope>NUCLEOTIDE SEQUENCE [LARGE SCALE GENOMIC DNA]</scope>
    <source>
        <strain evidence="9 10">JCM 3331</strain>
    </source>
</reference>
<feature type="transmembrane region" description="Helical" evidence="7">
    <location>
        <begin position="236"/>
        <end position="260"/>
    </location>
</feature>
<evidence type="ECO:0000256" key="4">
    <source>
        <dbReference type="ARBA" id="ARBA00022692"/>
    </source>
</evidence>
<feature type="transmembrane region" description="Helical" evidence="7">
    <location>
        <begin position="177"/>
        <end position="199"/>
    </location>
</feature>
<dbReference type="PANTHER" id="PTHR43163">
    <property type="entry name" value="DIPEPTIDE TRANSPORT SYSTEM PERMEASE PROTEIN DPPB-RELATED"/>
    <property type="match status" value="1"/>
</dbReference>
<evidence type="ECO:0000259" key="8">
    <source>
        <dbReference type="PROSITE" id="PS50928"/>
    </source>
</evidence>
<sequence length="316" mass="33742">MSWPLFLARRLAALVAVLLVTSFLVYGLLYLVPGGPMAFLLGNRSGSPEQIAAIRHEYRLDDPFLIRYFGWLGDALRGDFGQSLVYRQGVSDLMSTRLATTGLLVLYATVIIVVAGVGLGVLGALRRGTVDAVISLVNSIFLATPTFVVGVLLVIVFALGLGWFPVFGPGTGLPDRLYHLTLPAIALSLGSAAFLARITRASVGEELRREHVETARSRGFSQSHIVRRHVLRNASIPVVTVTGLTVAGLIAGSVVVENIFALDGLGSLLVRAILQRDFAVVQGVVLVLVTAFVLINLAVDVCYSLIDPRLSPGEAT</sequence>
<organism evidence="9 10">
    <name type="scientific">Streptomyces yanii</name>
    <dbReference type="NCBI Taxonomy" id="78510"/>
    <lineage>
        <taxon>Bacteria</taxon>
        <taxon>Bacillati</taxon>
        <taxon>Actinomycetota</taxon>
        <taxon>Actinomycetes</taxon>
        <taxon>Kitasatosporales</taxon>
        <taxon>Streptomycetaceae</taxon>
        <taxon>Streptomyces</taxon>
    </lineage>
</organism>
<dbReference type="InterPro" id="IPR000515">
    <property type="entry name" value="MetI-like"/>
</dbReference>
<dbReference type="RefSeq" id="WP_345516274.1">
    <property type="nucleotide sequence ID" value="NZ_BAAAXD010000036.1"/>
</dbReference>
<dbReference type="Pfam" id="PF19300">
    <property type="entry name" value="BPD_transp_1_N"/>
    <property type="match status" value="1"/>
</dbReference>
<keyword evidence="2 7" id="KW-0813">Transport</keyword>
<dbReference type="InterPro" id="IPR035906">
    <property type="entry name" value="MetI-like_sf"/>
</dbReference>
<name>A0ABV5RM13_9ACTN</name>
<evidence type="ECO:0000313" key="10">
    <source>
        <dbReference type="Proteomes" id="UP001589710"/>
    </source>
</evidence>
<evidence type="ECO:0000256" key="6">
    <source>
        <dbReference type="ARBA" id="ARBA00023136"/>
    </source>
</evidence>
<evidence type="ECO:0000313" key="9">
    <source>
        <dbReference type="EMBL" id="MFB9578361.1"/>
    </source>
</evidence>
<feature type="transmembrane region" description="Helical" evidence="7">
    <location>
        <begin position="104"/>
        <end position="125"/>
    </location>
</feature>
<evidence type="ECO:0000256" key="3">
    <source>
        <dbReference type="ARBA" id="ARBA00022475"/>
    </source>
</evidence>
<keyword evidence="5 7" id="KW-1133">Transmembrane helix</keyword>
<proteinExistence type="inferred from homology"/>
<evidence type="ECO:0000256" key="5">
    <source>
        <dbReference type="ARBA" id="ARBA00022989"/>
    </source>
</evidence>
<comment type="subcellular location">
    <subcellularLocation>
        <location evidence="1 7">Cell membrane</location>
        <topology evidence="1 7">Multi-pass membrane protein</topology>
    </subcellularLocation>
</comment>
<accession>A0ABV5RM13</accession>
<comment type="caution">
    <text evidence="9">The sequence shown here is derived from an EMBL/GenBank/DDBJ whole genome shotgun (WGS) entry which is preliminary data.</text>
</comment>
<evidence type="ECO:0000256" key="2">
    <source>
        <dbReference type="ARBA" id="ARBA00022448"/>
    </source>
</evidence>
<dbReference type="InterPro" id="IPR045621">
    <property type="entry name" value="BPD_transp_1_N"/>
</dbReference>
<keyword evidence="10" id="KW-1185">Reference proteome</keyword>
<comment type="similarity">
    <text evidence="7">Belongs to the binding-protein-dependent transport system permease family.</text>
</comment>
<dbReference type="PROSITE" id="PS50928">
    <property type="entry name" value="ABC_TM1"/>
    <property type="match status" value="1"/>
</dbReference>
<feature type="domain" description="ABC transmembrane type-1" evidence="8">
    <location>
        <begin position="98"/>
        <end position="299"/>
    </location>
</feature>
<protein>
    <submittedName>
        <fullName evidence="9">ABC transporter permease</fullName>
    </submittedName>
</protein>
<dbReference type="EMBL" id="JBHMCG010000175">
    <property type="protein sequence ID" value="MFB9578361.1"/>
    <property type="molecule type" value="Genomic_DNA"/>
</dbReference>
<dbReference type="Pfam" id="PF00528">
    <property type="entry name" value="BPD_transp_1"/>
    <property type="match status" value="1"/>
</dbReference>
<feature type="transmembrane region" description="Helical" evidence="7">
    <location>
        <begin position="137"/>
        <end position="165"/>
    </location>
</feature>
<keyword evidence="3" id="KW-1003">Cell membrane</keyword>
<dbReference type="Gene3D" id="1.10.3720.10">
    <property type="entry name" value="MetI-like"/>
    <property type="match status" value="1"/>
</dbReference>
<dbReference type="PANTHER" id="PTHR43163:SF3">
    <property type="entry name" value="PEPTIDE ABC TRANSPORTER PERMEASE PROTEIN"/>
    <property type="match status" value="1"/>
</dbReference>
<dbReference type="SUPFAM" id="SSF161098">
    <property type="entry name" value="MetI-like"/>
    <property type="match status" value="1"/>
</dbReference>
<feature type="transmembrane region" description="Helical" evidence="7">
    <location>
        <begin position="280"/>
        <end position="299"/>
    </location>
</feature>
<evidence type="ECO:0000256" key="7">
    <source>
        <dbReference type="RuleBase" id="RU363032"/>
    </source>
</evidence>